<dbReference type="Proteomes" id="UP000614350">
    <property type="component" value="Unassembled WGS sequence"/>
</dbReference>
<accession>A0A834KF25</accession>
<reference evidence="2" key="1">
    <citation type="journal article" date="2020" name="G3 (Bethesda)">
        <title>High-Quality Assemblies for Three Invasive Social Wasps from the &lt;i&gt;Vespula&lt;/i&gt; Genus.</title>
        <authorList>
            <person name="Harrop T.W.R."/>
            <person name="Guhlin J."/>
            <person name="McLaughlin G.M."/>
            <person name="Permina E."/>
            <person name="Stockwell P."/>
            <person name="Gilligan J."/>
            <person name="Le Lec M.F."/>
            <person name="Gruber M.A.M."/>
            <person name="Quinn O."/>
            <person name="Lovegrove M."/>
            <person name="Duncan E.J."/>
            <person name="Remnant E.J."/>
            <person name="Van Eeckhoven J."/>
            <person name="Graham B."/>
            <person name="Knapp R.A."/>
            <person name="Langford K.W."/>
            <person name="Kronenberg Z."/>
            <person name="Press M.O."/>
            <person name="Eacker S.M."/>
            <person name="Wilson-Rankin E.E."/>
            <person name="Purcell J."/>
            <person name="Lester P.J."/>
            <person name="Dearden P.K."/>
        </authorList>
    </citation>
    <scope>NUCLEOTIDE SEQUENCE</scope>
    <source>
        <strain evidence="2">Marl-1</strain>
    </source>
</reference>
<dbReference type="AlphaFoldDB" id="A0A834KF25"/>
<proteinExistence type="predicted"/>
<protein>
    <submittedName>
        <fullName evidence="2">Uncharacterized protein</fullName>
    </submittedName>
</protein>
<evidence type="ECO:0000313" key="3">
    <source>
        <dbReference type="Proteomes" id="UP000614350"/>
    </source>
</evidence>
<organism evidence="2 3">
    <name type="scientific">Vespula vulgaris</name>
    <name type="common">Yellow jacket</name>
    <name type="synonym">Wasp</name>
    <dbReference type="NCBI Taxonomy" id="7454"/>
    <lineage>
        <taxon>Eukaryota</taxon>
        <taxon>Metazoa</taxon>
        <taxon>Ecdysozoa</taxon>
        <taxon>Arthropoda</taxon>
        <taxon>Hexapoda</taxon>
        <taxon>Insecta</taxon>
        <taxon>Pterygota</taxon>
        <taxon>Neoptera</taxon>
        <taxon>Endopterygota</taxon>
        <taxon>Hymenoptera</taxon>
        <taxon>Apocrita</taxon>
        <taxon>Aculeata</taxon>
        <taxon>Vespoidea</taxon>
        <taxon>Vespidae</taxon>
        <taxon>Vespinae</taxon>
        <taxon>Vespula</taxon>
    </lineage>
</organism>
<keyword evidence="1" id="KW-1133">Transmembrane helix</keyword>
<name>A0A834KF25_VESVU</name>
<dbReference type="EMBL" id="JACSEA010000004">
    <property type="protein sequence ID" value="KAF7402751.1"/>
    <property type="molecule type" value="Genomic_DNA"/>
</dbReference>
<feature type="transmembrane region" description="Helical" evidence="1">
    <location>
        <begin position="172"/>
        <end position="193"/>
    </location>
</feature>
<evidence type="ECO:0000313" key="2">
    <source>
        <dbReference type="EMBL" id="KAF7402751.1"/>
    </source>
</evidence>
<keyword evidence="1" id="KW-0472">Membrane</keyword>
<comment type="caution">
    <text evidence="2">The sequence shown here is derived from an EMBL/GenBank/DDBJ whole genome shotgun (WGS) entry which is preliminary data.</text>
</comment>
<evidence type="ECO:0000256" key="1">
    <source>
        <dbReference type="SAM" id="Phobius"/>
    </source>
</evidence>
<keyword evidence="3" id="KW-1185">Reference proteome</keyword>
<sequence length="203" mass="22930">MWATISSDIEPVKDYSIAFIQEKRVTWVRIAKERSNGSGGDGCASSTVYEGGRSERVVVMVRYLSTTLQRFEMVKERRTSIPDARTRSSRVRKDPLEGNPYRWQQQARYFASESKACERKDDNTTTTTTTTTTMTTTRSVGVGAHRKIRFSRSLRCVVPGRSRTRVLSEDEISVLVVVVIVVVVVVVEIQEVIAPIPKIVRTK</sequence>
<keyword evidence="1" id="KW-0812">Transmembrane</keyword>
<gene>
    <name evidence="2" type="ORF">HZH66_005018</name>
</gene>